<keyword evidence="18" id="KW-1185">Reference proteome</keyword>
<gene>
    <name evidence="17" type="ORF">NE237_029778</name>
</gene>
<feature type="region of interest" description="Disordered" evidence="13">
    <location>
        <begin position="60"/>
        <end position="79"/>
    </location>
</feature>
<dbReference type="InterPro" id="IPR001117">
    <property type="entry name" value="Cu-oxidase_2nd"/>
</dbReference>
<dbReference type="Pfam" id="PF07731">
    <property type="entry name" value="Cu-oxidase_2"/>
    <property type="match status" value="1"/>
</dbReference>
<comment type="cofactor">
    <cofactor evidence="2">
        <name>Cu cation</name>
        <dbReference type="ChEBI" id="CHEBI:23378"/>
    </cofactor>
</comment>
<evidence type="ECO:0000256" key="8">
    <source>
        <dbReference type="ARBA" id="ARBA00022723"/>
    </source>
</evidence>
<evidence type="ECO:0000313" key="17">
    <source>
        <dbReference type="EMBL" id="KAJ4952946.1"/>
    </source>
</evidence>
<dbReference type="Pfam" id="PF07732">
    <property type="entry name" value="Cu-oxidase_3"/>
    <property type="match status" value="1"/>
</dbReference>
<dbReference type="InterPro" id="IPR034285">
    <property type="entry name" value="CuRO_2_LCC"/>
</dbReference>
<evidence type="ECO:0000256" key="13">
    <source>
        <dbReference type="SAM" id="MobiDB-lite"/>
    </source>
</evidence>
<comment type="similarity">
    <text evidence="4">Belongs to the multicopper oxidase family.</text>
</comment>
<keyword evidence="8" id="KW-0479">Metal-binding</keyword>
<dbReference type="GO" id="GO:0052716">
    <property type="term" value="F:hydroquinone:oxygen oxidoreductase activity"/>
    <property type="evidence" value="ECO:0007669"/>
    <property type="project" value="UniProtKB-EC"/>
</dbReference>
<dbReference type="PANTHER" id="PTHR11709:SF443">
    <property type="entry name" value="LACCASE-15"/>
    <property type="match status" value="1"/>
</dbReference>
<dbReference type="Proteomes" id="UP001141806">
    <property type="component" value="Unassembled WGS sequence"/>
</dbReference>
<keyword evidence="12" id="KW-0439">Lignin degradation</keyword>
<sequence length="560" mass="62423">MVCADGTLTGIFFDRAFGQPSVMSYRCSAAPHAYGLITLSLFTMPLSLFRDKAQRSPFTRFSRSESQLSKGGAHVEQGSRKEAGVLRLGADHASNAVWTLEGPPLYVHKGETVIVDVINKGNDNMTLHWFGVRQPSSPWWDGLAYITQCPIKPGGRFRYKVIFCEVEGTLWWHAHAMLNAATVHGPIIVLPKLGTSYPFPKPIEEVPIVLGEWWKSDVMQVYRQFLRTGGPHNLSDAITINGQPGDLYPCSKQGTFRLPIQQGMTYLLCIINAGMNEIVGLDASYTKPLTRYYIVIPPGQTIDALLEANQSPNHYFMVMVARVYFRLRSIYPIFISSLPLSPLFNDTAASVYFTGALRSLASEEHPAKVLLIVDTQLISTISMNTFPCDSINNSTCQGLNGTRLAASMNNVTNVFNESFPSWLPLIFNFTTDFLPQQLQTRMEGTEVKLLDYESAFVKGKTIRCISMDNFYVAGWGFGNFDKNKDPLRYNLIDSPHQNTASVPKNGWIAIRLQADNPGLWFIHCHLERHLTWGMDTVFITKNGLSPGGQLVPPPADLPPC</sequence>
<dbReference type="Pfam" id="PF00394">
    <property type="entry name" value="Cu-oxidase"/>
    <property type="match status" value="1"/>
</dbReference>
<evidence type="ECO:0000256" key="10">
    <source>
        <dbReference type="ARBA" id="ARBA00023002"/>
    </source>
</evidence>
<evidence type="ECO:0000256" key="11">
    <source>
        <dbReference type="ARBA" id="ARBA00023008"/>
    </source>
</evidence>
<dbReference type="InterPro" id="IPR011707">
    <property type="entry name" value="Cu-oxidase-like_N"/>
</dbReference>
<dbReference type="OrthoDB" id="2121828at2759"/>
<proteinExistence type="inferred from homology"/>
<dbReference type="EMBL" id="JAMYWD010000012">
    <property type="protein sequence ID" value="KAJ4952946.1"/>
    <property type="molecule type" value="Genomic_DNA"/>
</dbReference>
<evidence type="ECO:0000259" key="16">
    <source>
        <dbReference type="Pfam" id="PF07732"/>
    </source>
</evidence>
<comment type="catalytic activity">
    <reaction evidence="1">
        <text>4 hydroquinone + O2 = 4 benzosemiquinone + 2 H2O</text>
        <dbReference type="Rhea" id="RHEA:11276"/>
        <dbReference type="ChEBI" id="CHEBI:15377"/>
        <dbReference type="ChEBI" id="CHEBI:15379"/>
        <dbReference type="ChEBI" id="CHEBI:17594"/>
        <dbReference type="ChEBI" id="CHEBI:17977"/>
        <dbReference type="EC" id="1.10.3.2"/>
    </reaction>
</comment>
<feature type="domain" description="Plastocyanin-like" evidence="16">
    <location>
        <begin position="102"/>
        <end position="192"/>
    </location>
</feature>
<evidence type="ECO:0000256" key="1">
    <source>
        <dbReference type="ARBA" id="ARBA00000349"/>
    </source>
</evidence>
<dbReference type="GO" id="GO:0048046">
    <property type="term" value="C:apoplast"/>
    <property type="evidence" value="ECO:0007669"/>
    <property type="project" value="UniProtKB-SubCell"/>
</dbReference>
<dbReference type="InterPro" id="IPR002355">
    <property type="entry name" value="Cu_oxidase_Cu_BS"/>
</dbReference>
<evidence type="ECO:0000256" key="2">
    <source>
        <dbReference type="ARBA" id="ARBA00001935"/>
    </source>
</evidence>
<keyword evidence="10" id="KW-0560">Oxidoreductase</keyword>
<organism evidence="17 18">
    <name type="scientific">Protea cynaroides</name>
    <dbReference type="NCBI Taxonomy" id="273540"/>
    <lineage>
        <taxon>Eukaryota</taxon>
        <taxon>Viridiplantae</taxon>
        <taxon>Streptophyta</taxon>
        <taxon>Embryophyta</taxon>
        <taxon>Tracheophyta</taxon>
        <taxon>Spermatophyta</taxon>
        <taxon>Magnoliopsida</taxon>
        <taxon>Proteales</taxon>
        <taxon>Proteaceae</taxon>
        <taxon>Protea</taxon>
    </lineage>
</organism>
<dbReference type="InterPro" id="IPR033138">
    <property type="entry name" value="Cu_oxidase_CS"/>
</dbReference>
<dbReference type="PANTHER" id="PTHR11709">
    <property type="entry name" value="MULTI-COPPER OXIDASE"/>
    <property type="match status" value="1"/>
</dbReference>
<dbReference type="CDD" id="cd13875">
    <property type="entry name" value="CuRO_2_LCC_plant"/>
    <property type="match status" value="1"/>
</dbReference>
<keyword evidence="11" id="KW-0186">Copper</keyword>
<dbReference type="InterPro" id="IPR008972">
    <property type="entry name" value="Cupredoxin"/>
</dbReference>
<reference evidence="17" key="1">
    <citation type="journal article" date="2023" name="Plant J.">
        <title>The genome of the king protea, Protea cynaroides.</title>
        <authorList>
            <person name="Chang J."/>
            <person name="Duong T.A."/>
            <person name="Schoeman C."/>
            <person name="Ma X."/>
            <person name="Roodt D."/>
            <person name="Barker N."/>
            <person name="Li Z."/>
            <person name="Van de Peer Y."/>
            <person name="Mizrachi E."/>
        </authorList>
    </citation>
    <scope>NUCLEOTIDE SEQUENCE</scope>
    <source>
        <tissue evidence="17">Young leaves</tissue>
    </source>
</reference>
<feature type="domain" description="Plastocyanin-like" evidence="14">
    <location>
        <begin position="204"/>
        <end position="319"/>
    </location>
</feature>
<dbReference type="PROSITE" id="PS00080">
    <property type="entry name" value="MULTICOPPER_OXIDASE2"/>
    <property type="match status" value="1"/>
</dbReference>
<dbReference type="InterPro" id="IPR011706">
    <property type="entry name" value="Cu-oxidase_C"/>
</dbReference>
<keyword evidence="9" id="KW-0677">Repeat</keyword>
<evidence type="ECO:0000256" key="9">
    <source>
        <dbReference type="ARBA" id="ARBA00022737"/>
    </source>
</evidence>
<keyword evidence="6" id="KW-0052">Apoplast</keyword>
<comment type="subcellular location">
    <subcellularLocation>
        <location evidence="3">Secreted</location>
        <location evidence="3">Extracellular space</location>
        <location evidence="3">Apoplast</location>
    </subcellularLocation>
</comment>
<dbReference type="EC" id="1.10.3.2" evidence="5"/>
<name>A0A9Q0GTT7_9MAGN</name>
<protein>
    <recommendedName>
        <fullName evidence="5">laccase</fullName>
        <ecNumber evidence="5">1.10.3.2</ecNumber>
    </recommendedName>
</protein>
<dbReference type="Gene3D" id="2.60.40.420">
    <property type="entry name" value="Cupredoxins - blue copper proteins"/>
    <property type="match status" value="3"/>
</dbReference>
<evidence type="ECO:0000256" key="3">
    <source>
        <dbReference type="ARBA" id="ARBA00004271"/>
    </source>
</evidence>
<dbReference type="SUPFAM" id="SSF49503">
    <property type="entry name" value="Cupredoxins"/>
    <property type="match status" value="2"/>
</dbReference>
<evidence type="ECO:0000256" key="12">
    <source>
        <dbReference type="ARBA" id="ARBA00023185"/>
    </source>
</evidence>
<dbReference type="AlphaFoldDB" id="A0A9Q0GTT7"/>
<dbReference type="PROSITE" id="PS00079">
    <property type="entry name" value="MULTICOPPER_OXIDASE1"/>
    <property type="match status" value="1"/>
</dbReference>
<comment type="caution">
    <text evidence="17">The sequence shown here is derived from an EMBL/GenBank/DDBJ whole genome shotgun (WGS) entry which is preliminary data.</text>
</comment>
<evidence type="ECO:0000256" key="4">
    <source>
        <dbReference type="ARBA" id="ARBA00010609"/>
    </source>
</evidence>
<dbReference type="InterPro" id="IPR045087">
    <property type="entry name" value="Cu-oxidase_fam"/>
</dbReference>
<evidence type="ECO:0000256" key="5">
    <source>
        <dbReference type="ARBA" id="ARBA00012297"/>
    </source>
</evidence>
<keyword evidence="7" id="KW-0964">Secreted</keyword>
<dbReference type="GO" id="GO:0005507">
    <property type="term" value="F:copper ion binding"/>
    <property type="evidence" value="ECO:0007669"/>
    <property type="project" value="InterPro"/>
</dbReference>
<evidence type="ECO:0000259" key="15">
    <source>
        <dbReference type="Pfam" id="PF07731"/>
    </source>
</evidence>
<evidence type="ECO:0000313" key="18">
    <source>
        <dbReference type="Proteomes" id="UP001141806"/>
    </source>
</evidence>
<evidence type="ECO:0000256" key="7">
    <source>
        <dbReference type="ARBA" id="ARBA00022525"/>
    </source>
</evidence>
<dbReference type="GO" id="GO:0046274">
    <property type="term" value="P:lignin catabolic process"/>
    <property type="evidence" value="ECO:0007669"/>
    <property type="project" value="UniProtKB-KW"/>
</dbReference>
<feature type="compositionally biased region" description="Polar residues" evidence="13">
    <location>
        <begin position="60"/>
        <end position="69"/>
    </location>
</feature>
<accession>A0A9Q0GTT7</accession>
<evidence type="ECO:0000256" key="6">
    <source>
        <dbReference type="ARBA" id="ARBA00022523"/>
    </source>
</evidence>
<evidence type="ECO:0000259" key="14">
    <source>
        <dbReference type="Pfam" id="PF00394"/>
    </source>
</evidence>
<feature type="domain" description="Plastocyanin-like" evidence="15">
    <location>
        <begin position="469"/>
        <end position="542"/>
    </location>
</feature>